<dbReference type="NCBIfam" id="TIGR01617">
    <property type="entry name" value="arsC_related"/>
    <property type="match status" value="1"/>
</dbReference>
<proteinExistence type="inferred from homology"/>
<organism evidence="2 3">
    <name type="scientific">Senegalimassilia faecalis</name>
    <dbReference type="NCBI Taxonomy" id="2509433"/>
    <lineage>
        <taxon>Bacteria</taxon>
        <taxon>Bacillati</taxon>
        <taxon>Actinomycetota</taxon>
        <taxon>Coriobacteriia</taxon>
        <taxon>Coriobacteriales</taxon>
        <taxon>Coriobacteriaceae</taxon>
        <taxon>Senegalimassilia</taxon>
    </lineage>
</organism>
<dbReference type="Pfam" id="PF03960">
    <property type="entry name" value="ArsC"/>
    <property type="match status" value="1"/>
</dbReference>
<dbReference type="InterPro" id="IPR006504">
    <property type="entry name" value="Tscrpt_reg_Spx/MgsR"/>
</dbReference>
<dbReference type="PROSITE" id="PS51354">
    <property type="entry name" value="GLUTAREDOXIN_2"/>
    <property type="match status" value="1"/>
</dbReference>
<comment type="similarity">
    <text evidence="1">Belongs to the ArsC family.</text>
</comment>
<comment type="caution">
    <text evidence="2">The sequence shown here is derived from an EMBL/GenBank/DDBJ whole genome shotgun (WGS) entry which is preliminary data.</text>
</comment>
<dbReference type="InterPro" id="IPR006660">
    <property type="entry name" value="Arsenate_reductase-like"/>
</dbReference>
<keyword evidence="3" id="KW-1185">Reference proteome</keyword>
<dbReference type="InterPro" id="IPR036249">
    <property type="entry name" value="Thioredoxin-like_sf"/>
</dbReference>
<reference evidence="2 3" key="1">
    <citation type="submission" date="2019-01" db="EMBL/GenBank/DDBJ databases">
        <title>Senegalimassilia sp. nov. KGMB04484 isolated human feces.</title>
        <authorList>
            <person name="Han K.-I."/>
            <person name="Kim J.-S."/>
            <person name="Lee K.C."/>
            <person name="Suh M.K."/>
            <person name="Eom M.K."/>
            <person name="Lee J.H."/>
            <person name="Park S.-H."/>
            <person name="Kang S.W."/>
            <person name="Park J.-E."/>
            <person name="Oh B.S."/>
            <person name="Yu S.Y."/>
            <person name="Choi S.-H."/>
            <person name="Lee D.H."/>
            <person name="Yoon H."/>
            <person name="Kim B.-Y."/>
            <person name="Lee J.H."/>
            <person name="Lee J.-S."/>
        </authorList>
    </citation>
    <scope>NUCLEOTIDE SEQUENCE [LARGE SCALE GENOMIC DNA]</scope>
    <source>
        <strain evidence="2 3">KGMB04484</strain>
    </source>
</reference>
<dbReference type="OrthoDB" id="9803749at2"/>
<evidence type="ECO:0000313" key="3">
    <source>
        <dbReference type="Proteomes" id="UP000293345"/>
    </source>
</evidence>
<dbReference type="SUPFAM" id="SSF52833">
    <property type="entry name" value="Thioredoxin-like"/>
    <property type="match status" value="1"/>
</dbReference>
<dbReference type="PANTHER" id="PTHR30041:SF8">
    <property type="entry name" value="PROTEIN YFFB"/>
    <property type="match status" value="1"/>
</dbReference>
<dbReference type="CDD" id="cd03036">
    <property type="entry name" value="ArsC_like"/>
    <property type="match status" value="1"/>
</dbReference>
<evidence type="ECO:0000313" key="2">
    <source>
        <dbReference type="EMBL" id="RXZ53636.1"/>
    </source>
</evidence>
<evidence type="ECO:0000256" key="1">
    <source>
        <dbReference type="PROSITE-ProRule" id="PRU01282"/>
    </source>
</evidence>
<dbReference type="PANTHER" id="PTHR30041">
    <property type="entry name" value="ARSENATE REDUCTASE"/>
    <property type="match status" value="1"/>
</dbReference>
<accession>A0A4Q2JXI7</accession>
<dbReference type="Gene3D" id="3.40.30.10">
    <property type="entry name" value="Glutaredoxin"/>
    <property type="match status" value="1"/>
</dbReference>
<protein>
    <submittedName>
        <fullName evidence="2">Arsenate reductase family protein</fullName>
    </submittedName>
</protein>
<dbReference type="RefSeq" id="WP_129423334.1">
    <property type="nucleotide sequence ID" value="NZ_SDPW01000001.1"/>
</dbReference>
<dbReference type="EMBL" id="SDPW01000001">
    <property type="protein sequence ID" value="RXZ53636.1"/>
    <property type="molecule type" value="Genomic_DNA"/>
</dbReference>
<sequence>MQEVLFVEYPKCSTCRKAKAWLDAHGVAYVDRDIVTDNPTAAELAEWHAKSGLPLRRFFNTSGQLYRQLNVKAQLDAGMSDAQAYDLLATNGMLVKRPIVVGPDFVLAGFKEADWEAALL</sequence>
<dbReference type="PROSITE" id="PS51353">
    <property type="entry name" value="ARSC"/>
    <property type="match status" value="1"/>
</dbReference>
<gene>
    <name evidence="2" type="ORF">ET524_03345</name>
</gene>
<name>A0A4Q2JXI7_9ACTN</name>
<dbReference type="AlphaFoldDB" id="A0A4Q2JXI7"/>
<dbReference type="Proteomes" id="UP000293345">
    <property type="component" value="Unassembled WGS sequence"/>
</dbReference>